<gene>
    <name evidence="10" type="ORF">B9G98_03786</name>
</gene>
<evidence type="ECO:0000256" key="3">
    <source>
        <dbReference type="ARBA" id="ARBA00022553"/>
    </source>
</evidence>
<evidence type="ECO:0000313" key="10">
    <source>
        <dbReference type="EMBL" id="PRT56166.1"/>
    </source>
</evidence>
<feature type="compositionally biased region" description="Basic and acidic residues" evidence="8">
    <location>
        <begin position="215"/>
        <end position="232"/>
    </location>
</feature>
<accession>A0A2T0FMG1</accession>
<feature type="compositionally biased region" description="Low complexity" evidence="8">
    <location>
        <begin position="104"/>
        <end position="117"/>
    </location>
</feature>
<feature type="domain" description="RRM" evidence="9">
    <location>
        <begin position="129"/>
        <end position="207"/>
    </location>
</feature>
<evidence type="ECO:0000256" key="5">
    <source>
        <dbReference type="ARBA" id="ARBA00055199"/>
    </source>
</evidence>
<feature type="region of interest" description="Disordered" evidence="8">
    <location>
        <begin position="215"/>
        <end position="241"/>
    </location>
</feature>
<evidence type="ECO:0000256" key="4">
    <source>
        <dbReference type="ARBA" id="ARBA00022884"/>
    </source>
</evidence>
<dbReference type="GO" id="GO:0003729">
    <property type="term" value="F:mRNA binding"/>
    <property type="evidence" value="ECO:0007669"/>
    <property type="project" value="TreeGrafter"/>
</dbReference>
<dbReference type="STRING" id="45607.A0A2T0FMG1"/>
<dbReference type="GO" id="GO:0005737">
    <property type="term" value="C:cytoplasm"/>
    <property type="evidence" value="ECO:0007669"/>
    <property type="project" value="UniProtKB-SubCell"/>
</dbReference>
<dbReference type="EMBL" id="NDIQ01000022">
    <property type="protein sequence ID" value="PRT56166.1"/>
    <property type="molecule type" value="Genomic_DNA"/>
</dbReference>
<dbReference type="AlphaFoldDB" id="A0A2T0FMG1"/>
<dbReference type="GeneID" id="36517534"/>
<dbReference type="FunFam" id="3.30.70.330:FF:000183">
    <property type="entry name" value="R3H domain containing protein"/>
    <property type="match status" value="1"/>
</dbReference>
<reference evidence="10 11" key="1">
    <citation type="submission" date="2017-04" db="EMBL/GenBank/DDBJ databases">
        <title>Genome sequencing of [Candida] sorbophila.</title>
        <authorList>
            <person name="Ahn J.O."/>
        </authorList>
    </citation>
    <scope>NUCLEOTIDE SEQUENCE [LARGE SCALE GENOMIC DNA]</scope>
    <source>
        <strain evidence="10 11">DS02</strain>
    </source>
</reference>
<dbReference type="PROSITE" id="PS50102">
    <property type="entry name" value="RRM"/>
    <property type="match status" value="1"/>
</dbReference>
<dbReference type="Proteomes" id="UP000238350">
    <property type="component" value="Unassembled WGS sequence"/>
</dbReference>
<proteinExistence type="predicted"/>
<feature type="region of interest" description="Disordered" evidence="8">
    <location>
        <begin position="97"/>
        <end position="117"/>
    </location>
</feature>
<comment type="subunit">
    <text evidence="6">Interacts with csx1.</text>
</comment>
<name>A0A2T0FMG1_9ASCO</name>
<dbReference type="InterPro" id="IPR034186">
    <property type="entry name" value="PIN4-like_RRM"/>
</dbReference>
<dbReference type="CDD" id="cd12253">
    <property type="entry name" value="RRM_PIN4_like"/>
    <property type="match status" value="1"/>
</dbReference>
<evidence type="ECO:0000256" key="6">
    <source>
        <dbReference type="ARBA" id="ARBA00062407"/>
    </source>
</evidence>
<evidence type="ECO:0000256" key="2">
    <source>
        <dbReference type="ARBA" id="ARBA00022490"/>
    </source>
</evidence>
<dbReference type="PANTHER" id="PTHR48025">
    <property type="entry name" value="OS02G0815200 PROTEIN"/>
    <property type="match status" value="1"/>
</dbReference>
<evidence type="ECO:0000313" key="11">
    <source>
        <dbReference type="Proteomes" id="UP000238350"/>
    </source>
</evidence>
<evidence type="ECO:0000256" key="7">
    <source>
        <dbReference type="PROSITE-ProRule" id="PRU00176"/>
    </source>
</evidence>
<evidence type="ECO:0000259" key="9">
    <source>
        <dbReference type="PROSITE" id="PS50102"/>
    </source>
</evidence>
<protein>
    <submittedName>
        <fullName evidence="10">RNA-binding post-transcriptional regulator cip2</fullName>
    </submittedName>
</protein>
<keyword evidence="4 7" id="KW-0694">RNA-binding</keyword>
<sequence>MALVQSLMPEEQQPRNYPLAGYPTNIWGYSVDEQAVTPAPASAAPSLSGSSMWSRQPSQVSSMGGILPGAGSGLASRSASVASISSAPGFSVSPLTATPANRVSSQSSTASSPNASTASTVADDDLILTAIVVKNIPFAIKKEQLIEVMTQLGLPLPYAFNYHFDNGVFRGLAFANFSSAEETAAVISSLNGREIGGRKLRVEYKKMLPAQERERIEREKRERRGQLEEQHVSRSNSPVAAAASLTGQGQDVVAAAAAAATAASHRSPRSPGRPDFNDPETLEIYSSLLLFQACSSRLELSLAPSLSPAQTRTIQTLCGQMQLHYTVHETLGLTISKPALSRFDYPSAIFRAAATNVSPGSAAVPQRTASATDLHTWNSSAGPGLSSTLFSEGRYSKTRFFGAPPPTTCPE</sequence>
<evidence type="ECO:0000256" key="1">
    <source>
        <dbReference type="ARBA" id="ARBA00004496"/>
    </source>
</evidence>
<keyword evidence="2" id="KW-0963">Cytoplasm</keyword>
<dbReference type="GO" id="GO:0071014">
    <property type="term" value="C:post-mRNA release spliceosomal complex"/>
    <property type="evidence" value="ECO:0007669"/>
    <property type="project" value="UniProtKB-ARBA"/>
</dbReference>
<dbReference type="InterPro" id="IPR012677">
    <property type="entry name" value="Nucleotide-bd_a/b_plait_sf"/>
</dbReference>
<comment type="subcellular location">
    <subcellularLocation>
        <location evidence="1">Cytoplasm</location>
    </subcellularLocation>
</comment>
<keyword evidence="3" id="KW-0597">Phosphoprotein</keyword>
<dbReference type="SMART" id="SM00360">
    <property type="entry name" value="RRM"/>
    <property type="match status" value="1"/>
</dbReference>
<dbReference type="InterPro" id="IPR035979">
    <property type="entry name" value="RBD_domain_sf"/>
</dbReference>
<comment type="caution">
    <text evidence="10">The sequence shown here is derived from an EMBL/GenBank/DDBJ whole genome shotgun (WGS) entry which is preliminary data.</text>
</comment>
<dbReference type="Pfam" id="PF00076">
    <property type="entry name" value="RRM_1"/>
    <property type="match status" value="1"/>
</dbReference>
<dbReference type="InterPro" id="IPR050502">
    <property type="entry name" value="Euk_RNA-bind_prot"/>
</dbReference>
<dbReference type="OrthoDB" id="434258at2759"/>
<evidence type="ECO:0000256" key="8">
    <source>
        <dbReference type="SAM" id="MobiDB-lite"/>
    </source>
</evidence>
<dbReference type="InterPro" id="IPR000504">
    <property type="entry name" value="RRM_dom"/>
</dbReference>
<organism evidence="10 11">
    <name type="scientific">Wickerhamiella sorbophila</name>
    <dbReference type="NCBI Taxonomy" id="45607"/>
    <lineage>
        <taxon>Eukaryota</taxon>
        <taxon>Fungi</taxon>
        <taxon>Dikarya</taxon>
        <taxon>Ascomycota</taxon>
        <taxon>Saccharomycotina</taxon>
        <taxon>Dipodascomycetes</taxon>
        <taxon>Dipodascales</taxon>
        <taxon>Trichomonascaceae</taxon>
        <taxon>Wickerhamiella</taxon>
    </lineage>
</organism>
<dbReference type="SUPFAM" id="SSF54928">
    <property type="entry name" value="RNA-binding domain, RBD"/>
    <property type="match status" value="1"/>
</dbReference>
<dbReference type="PANTHER" id="PTHR48025:SF1">
    <property type="entry name" value="RRM DOMAIN-CONTAINING PROTEIN"/>
    <property type="match status" value="1"/>
</dbReference>
<dbReference type="RefSeq" id="XP_024666111.1">
    <property type="nucleotide sequence ID" value="XM_024810343.1"/>
</dbReference>
<comment type="function">
    <text evidence="5">Regulates global gene expression after oxidative stress. Interacts and stabilizes mRNAs and may regulate their transition between different cytoplasmic components after oxidative stress.</text>
</comment>
<dbReference type="Gene3D" id="3.30.70.330">
    <property type="match status" value="1"/>
</dbReference>
<keyword evidence="11" id="KW-1185">Reference proteome</keyword>